<dbReference type="Pfam" id="PF05161">
    <property type="entry name" value="MOFRL"/>
    <property type="match status" value="1"/>
</dbReference>
<dbReference type="Pfam" id="PF13660">
    <property type="entry name" value="DUF4147"/>
    <property type="match status" value="1"/>
</dbReference>
<evidence type="ECO:0000259" key="2">
    <source>
        <dbReference type="Pfam" id="PF05161"/>
    </source>
</evidence>
<feature type="region of interest" description="Disordered" evidence="1">
    <location>
        <begin position="362"/>
        <end position="386"/>
    </location>
</feature>
<dbReference type="RefSeq" id="WP_283433413.1">
    <property type="nucleotide sequence ID" value="NZ_FXUG01000008.1"/>
</dbReference>
<comment type="caution">
    <text evidence="4">The sequence shown here is derived from an EMBL/GenBank/DDBJ whole genome shotgun (WGS) entry which is preliminary data.</text>
</comment>
<dbReference type="EMBL" id="FXUG01000008">
    <property type="protein sequence ID" value="SMP63182.1"/>
    <property type="molecule type" value="Genomic_DNA"/>
</dbReference>
<dbReference type="GO" id="GO:0016301">
    <property type="term" value="F:kinase activity"/>
    <property type="evidence" value="ECO:0007669"/>
    <property type="project" value="UniProtKB-KW"/>
</dbReference>
<dbReference type="PANTHER" id="PTHR12227:SF0">
    <property type="entry name" value="GLYCERATE KINASE"/>
    <property type="match status" value="1"/>
</dbReference>
<feature type="domain" description="MOFRL-associated" evidence="3">
    <location>
        <begin position="9"/>
        <end position="281"/>
    </location>
</feature>
<name>A0ABY1QAG5_9BACT</name>
<keyword evidence="5" id="KW-1185">Reference proteome</keyword>
<gene>
    <name evidence="4" type="ORF">SAMN06265222_10832</name>
</gene>
<evidence type="ECO:0000313" key="5">
    <source>
        <dbReference type="Proteomes" id="UP001158067"/>
    </source>
</evidence>
<organism evidence="4 5">
    <name type="scientific">Neorhodopirellula lusitana</name>
    <dbReference type="NCBI Taxonomy" id="445327"/>
    <lineage>
        <taxon>Bacteria</taxon>
        <taxon>Pseudomonadati</taxon>
        <taxon>Planctomycetota</taxon>
        <taxon>Planctomycetia</taxon>
        <taxon>Pirellulales</taxon>
        <taxon>Pirellulaceae</taxon>
        <taxon>Neorhodopirellula</taxon>
    </lineage>
</organism>
<evidence type="ECO:0000313" key="4">
    <source>
        <dbReference type="EMBL" id="SMP63182.1"/>
    </source>
</evidence>
<proteinExistence type="predicted"/>
<dbReference type="InterPro" id="IPR037035">
    <property type="entry name" value="GK-like_C_sf"/>
</dbReference>
<evidence type="ECO:0000256" key="1">
    <source>
        <dbReference type="SAM" id="MobiDB-lite"/>
    </source>
</evidence>
<dbReference type="InterPro" id="IPR038614">
    <property type="entry name" value="GK_N_sf"/>
</dbReference>
<dbReference type="Gene3D" id="3.40.50.10180">
    <property type="entry name" value="Glycerate kinase, MOFRL-like N-terminal domain"/>
    <property type="match status" value="1"/>
</dbReference>
<accession>A0ABY1QAG5</accession>
<sequence>MPNQLTNHAQAIFDAAVDSVRGEALMRENVRFEADEIWLGEQSVLRDDVDRIVLVGAGKASGAMAVGMIERYRMDQSRLLSGGEVNRSGGPTDLAGGRPRDLEWIGHVNVPEGCDVIPGELDWPSGVKLHAARPTGVNEPTSAAIQGTDRILELVRGAGPRDLVVVLISGGGSALLVRPAGQLSLDDLLTVIRHLSSSGADITELNTVRKHLSAVKGGRLAQACQNAPMFTLILSDVLGDPLDLIASGPTVPDTSVATDALSLLKKYDPDQSLPPSVYTHLVGQVGNRVSADGSSAVDSNRAAETAVTLVLGNNAVAVDAGGIRAESLGYNHIMQCARSSEGTAESVGQLLAEMTVGMLRSADGRNESSDNDSSRDDSKHGDPTRHFHDALITGGEPVVHLADAGRRGRGGRNQQLVLAAYARLLTMELTDSEWDRLVILSGGTDGEDGPTDAAGAWVDGRVHTAARQMRLEPQSYLDRNDAYSFFEQAGGLLMTGPTGTNVCDVRVALVC</sequence>
<dbReference type="InterPro" id="IPR025286">
    <property type="entry name" value="MOFRL_assoc_dom"/>
</dbReference>
<dbReference type="InterPro" id="IPR039760">
    <property type="entry name" value="MOFRL_protein"/>
</dbReference>
<protein>
    <submittedName>
        <fullName evidence="4">Hydroxypyruvate reductase/glycerate kinase</fullName>
    </submittedName>
</protein>
<evidence type="ECO:0000259" key="3">
    <source>
        <dbReference type="Pfam" id="PF13660"/>
    </source>
</evidence>
<keyword evidence="4" id="KW-0418">Kinase</keyword>
<dbReference type="Gene3D" id="3.40.1480.10">
    <property type="entry name" value="MOFRL domain"/>
    <property type="match status" value="1"/>
</dbReference>
<dbReference type="Proteomes" id="UP001158067">
    <property type="component" value="Unassembled WGS sequence"/>
</dbReference>
<feature type="domain" description="MOFRL" evidence="2">
    <location>
        <begin position="390"/>
        <end position="504"/>
    </location>
</feature>
<dbReference type="PANTHER" id="PTHR12227">
    <property type="entry name" value="GLYCERATE KINASE"/>
    <property type="match status" value="1"/>
</dbReference>
<reference evidence="4 5" key="1">
    <citation type="submission" date="2017-05" db="EMBL/GenBank/DDBJ databases">
        <authorList>
            <person name="Varghese N."/>
            <person name="Submissions S."/>
        </authorList>
    </citation>
    <scope>NUCLEOTIDE SEQUENCE [LARGE SCALE GENOMIC DNA]</scope>
    <source>
        <strain evidence="4 5">DSM 25457</strain>
    </source>
</reference>
<keyword evidence="4" id="KW-0808">Transferase</keyword>
<dbReference type="SUPFAM" id="SSF82544">
    <property type="entry name" value="GckA/TtuD-like"/>
    <property type="match status" value="1"/>
</dbReference>
<dbReference type="InterPro" id="IPR007835">
    <property type="entry name" value="MOFRL"/>
</dbReference>